<keyword evidence="6 9" id="KW-0378">Hydrolase</keyword>
<dbReference type="GO" id="GO:0051607">
    <property type="term" value="P:defense response to virus"/>
    <property type="evidence" value="ECO:0007669"/>
    <property type="project" value="UniProtKB-UniRule"/>
</dbReference>
<evidence type="ECO:0000256" key="3">
    <source>
        <dbReference type="ARBA" id="ARBA00022722"/>
    </source>
</evidence>
<dbReference type="EMBL" id="VUNG01000001">
    <property type="protein sequence ID" value="MST83193.1"/>
    <property type="molecule type" value="Genomic_DNA"/>
</dbReference>
<dbReference type="PANTHER" id="PTHR34405">
    <property type="entry name" value="CRISPR-ASSOCIATED ENDORIBONUCLEASE CAS2"/>
    <property type="match status" value="1"/>
</dbReference>
<dbReference type="InterPro" id="IPR019199">
    <property type="entry name" value="Virulence_VapD/CRISPR_Cas2"/>
</dbReference>
<proteinExistence type="inferred from homology"/>
<keyword evidence="8 9" id="KW-0051">Antiviral defense</keyword>
<protein>
    <recommendedName>
        <fullName evidence="9">CRISPR-associated endoribonuclease Cas2</fullName>
        <ecNumber evidence="9">3.1.-.-</ecNumber>
    </recommendedName>
</protein>
<dbReference type="SUPFAM" id="SSF143430">
    <property type="entry name" value="TTP0101/SSO1404-like"/>
    <property type="match status" value="1"/>
</dbReference>
<dbReference type="GO" id="GO:0004521">
    <property type="term" value="F:RNA endonuclease activity"/>
    <property type="evidence" value="ECO:0007669"/>
    <property type="project" value="InterPro"/>
</dbReference>
<gene>
    <name evidence="9 10" type="primary">cas2</name>
    <name evidence="10" type="ORF">FYJ73_00565</name>
</gene>
<comment type="similarity">
    <text evidence="2 9">Belongs to the CRISPR-associated endoribonuclease Cas2 protein family.</text>
</comment>
<dbReference type="EC" id="3.1.-.-" evidence="9"/>
<comment type="cofactor">
    <cofactor evidence="1 9">
        <name>Mg(2+)</name>
        <dbReference type="ChEBI" id="CHEBI:18420"/>
    </cofactor>
</comment>
<dbReference type="PANTHER" id="PTHR34405:SF1">
    <property type="entry name" value="CRISPR-ASSOCIATED ENDORIBONUCLEASE CAS2"/>
    <property type="match status" value="1"/>
</dbReference>
<dbReference type="Pfam" id="PF09827">
    <property type="entry name" value="CRISPR_Cas2"/>
    <property type="match status" value="1"/>
</dbReference>
<name>A0A7K0KB85_9BACT</name>
<comment type="caution">
    <text evidence="10">The sequence shown here is derived from an EMBL/GenBank/DDBJ whole genome shotgun (WGS) entry which is preliminary data.</text>
</comment>
<feature type="binding site" evidence="9">
    <location>
        <position position="8"/>
    </location>
    <ligand>
        <name>Mg(2+)</name>
        <dbReference type="ChEBI" id="CHEBI:18420"/>
        <note>catalytic</note>
    </ligand>
</feature>
<comment type="function">
    <text evidence="9">CRISPR (clustered regularly interspaced short palindromic repeat), is an adaptive immune system that provides protection against mobile genetic elements (viruses, transposable elements and conjugative plasmids). CRISPR clusters contain sequences complementary to antecedent mobile elements and target invading nucleic acids. CRISPR clusters are transcribed and processed into CRISPR RNA (crRNA). Functions as a ssRNA-specific endoribonuclease. Involved in the integration of spacer DNA into the CRISPR cassette.</text>
</comment>
<sequence length="87" mass="10121">MYVILVYDVAQMRVGKMLKLCRKYLCWIQNSVFEGELSEAKLRELKSQIGSIIDADTDSVIIFTNKMSYNMDKEILGKERMSTDNFL</sequence>
<dbReference type="HAMAP" id="MF_01471">
    <property type="entry name" value="Cas2"/>
    <property type="match status" value="1"/>
</dbReference>
<evidence type="ECO:0000256" key="2">
    <source>
        <dbReference type="ARBA" id="ARBA00009959"/>
    </source>
</evidence>
<keyword evidence="3 9" id="KW-0540">Nuclease</keyword>
<dbReference type="CDD" id="cd09725">
    <property type="entry name" value="Cas2_I_II_III"/>
    <property type="match status" value="1"/>
</dbReference>
<evidence type="ECO:0000256" key="1">
    <source>
        <dbReference type="ARBA" id="ARBA00001946"/>
    </source>
</evidence>
<dbReference type="GO" id="GO:0046872">
    <property type="term" value="F:metal ion binding"/>
    <property type="evidence" value="ECO:0007669"/>
    <property type="project" value="UniProtKB-UniRule"/>
</dbReference>
<evidence type="ECO:0000313" key="11">
    <source>
        <dbReference type="Proteomes" id="UP000438914"/>
    </source>
</evidence>
<dbReference type="AlphaFoldDB" id="A0A7K0KB85"/>
<keyword evidence="5 9" id="KW-0255">Endonuclease</keyword>
<keyword evidence="7 9" id="KW-0460">Magnesium</keyword>
<accession>A0A7K0KB85</accession>
<dbReference type="NCBIfam" id="TIGR01573">
    <property type="entry name" value="cas2"/>
    <property type="match status" value="1"/>
</dbReference>
<evidence type="ECO:0000256" key="6">
    <source>
        <dbReference type="ARBA" id="ARBA00022801"/>
    </source>
</evidence>
<evidence type="ECO:0000313" key="10">
    <source>
        <dbReference type="EMBL" id="MST83193.1"/>
    </source>
</evidence>
<keyword evidence="11" id="KW-1185">Reference proteome</keyword>
<keyword evidence="4 9" id="KW-0479">Metal-binding</keyword>
<comment type="subunit">
    <text evidence="9">Homodimer, forms a heterotetramer with a Cas1 homodimer.</text>
</comment>
<evidence type="ECO:0000256" key="8">
    <source>
        <dbReference type="ARBA" id="ARBA00023118"/>
    </source>
</evidence>
<reference evidence="10 11" key="1">
    <citation type="submission" date="2019-08" db="EMBL/GenBank/DDBJ databases">
        <title>In-depth cultivation of the pig gut microbiome towards novel bacterial diversity and tailored functional studies.</title>
        <authorList>
            <person name="Wylensek D."/>
            <person name="Hitch T.C.A."/>
            <person name="Clavel T."/>
        </authorList>
    </citation>
    <scope>NUCLEOTIDE SEQUENCE [LARGE SCALE GENOMIC DNA]</scope>
    <source>
        <strain evidence="10 11">LKV-178-WT-2A</strain>
    </source>
</reference>
<organism evidence="10 11">
    <name type="scientific">Hallella mizrahii</name>
    <dbReference type="NCBI Taxonomy" id="2606637"/>
    <lineage>
        <taxon>Bacteria</taxon>
        <taxon>Pseudomonadati</taxon>
        <taxon>Bacteroidota</taxon>
        <taxon>Bacteroidia</taxon>
        <taxon>Bacteroidales</taxon>
        <taxon>Prevotellaceae</taxon>
        <taxon>Hallella</taxon>
    </lineage>
</organism>
<dbReference type="GO" id="GO:0016787">
    <property type="term" value="F:hydrolase activity"/>
    <property type="evidence" value="ECO:0007669"/>
    <property type="project" value="UniProtKB-KW"/>
</dbReference>
<dbReference type="InterPro" id="IPR021127">
    <property type="entry name" value="CRISPR_associated_Cas2"/>
</dbReference>
<dbReference type="Gene3D" id="3.30.70.240">
    <property type="match status" value="1"/>
</dbReference>
<dbReference type="Proteomes" id="UP000438914">
    <property type="component" value="Unassembled WGS sequence"/>
</dbReference>
<evidence type="ECO:0000256" key="7">
    <source>
        <dbReference type="ARBA" id="ARBA00022842"/>
    </source>
</evidence>
<evidence type="ECO:0000256" key="4">
    <source>
        <dbReference type="ARBA" id="ARBA00022723"/>
    </source>
</evidence>
<evidence type="ECO:0000256" key="9">
    <source>
        <dbReference type="HAMAP-Rule" id="MF_01471"/>
    </source>
</evidence>
<dbReference type="GO" id="GO:0043571">
    <property type="term" value="P:maintenance of CRISPR repeat elements"/>
    <property type="evidence" value="ECO:0007669"/>
    <property type="project" value="UniProtKB-UniRule"/>
</dbReference>
<dbReference type="RefSeq" id="WP_154532543.1">
    <property type="nucleotide sequence ID" value="NZ_VUNG01000001.1"/>
</dbReference>
<evidence type="ECO:0000256" key="5">
    <source>
        <dbReference type="ARBA" id="ARBA00022759"/>
    </source>
</evidence>